<dbReference type="InterPro" id="IPR029063">
    <property type="entry name" value="SAM-dependent_MTases_sf"/>
</dbReference>
<proteinExistence type="predicted"/>
<dbReference type="SUPFAM" id="SSF53335">
    <property type="entry name" value="S-adenosyl-L-methionine-dependent methyltransferases"/>
    <property type="match status" value="1"/>
</dbReference>
<dbReference type="EMBL" id="FWFK01000002">
    <property type="protein sequence ID" value="SLN29595.1"/>
    <property type="molecule type" value="Genomic_DNA"/>
</dbReference>
<evidence type="ECO:0000313" key="3">
    <source>
        <dbReference type="Proteomes" id="UP000193570"/>
    </source>
</evidence>
<organism evidence="2 3">
    <name type="scientific">Roseivivax jejudonensis</name>
    <dbReference type="NCBI Taxonomy" id="1529041"/>
    <lineage>
        <taxon>Bacteria</taxon>
        <taxon>Pseudomonadati</taxon>
        <taxon>Pseudomonadota</taxon>
        <taxon>Alphaproteobacteria</taxon>
        <taxon>Rhodobacterales</taxon>
        <taxon>Roseobacteraceae</taxon>
        <taxon>Roseivivax</taxon>
    </lineage>
</organism>
<accession>A0A1X6YRY8</accession>
<evidence type="ECO:0000313" key="2">
    <source>
        <dbReference type="EMBL" id="SLN29595.1"/>
    </source>
</evidence>
<dbReference type="Gene3D" id="3.40.50.150">
    <property type="entry name" value="Vaccinia Virus protein VP39"/>
    <property type="match status" value="1"/>
</dbReference>
<sequence length="224" mass="25018">MSGAPDPRGSLRTGRSMMSVRAETTERDAAPVRPELTLPEAEAALLRAEYERAGVILEYGSGGSTVLAAELSGRTVTTVESDGHWADMMRAWFDAHPPAEHSTVDIVHVDIGPTRDWGHPVDDSGWRDFSRYPLEVWDRPGFRTPDVVLVDGRFRLGCALATAFLTDRPVTLLFDDYGPRTHYHRIEPFLGAPKMTGRMARFEITPQPVPPARLLRIIQMMQRP</sequence>
<evidence type="ECO:0000256" key="1">
    <source>
        <dbReference type="SAM" id="MobiDB-lite"/>
    </source>
</evidence>
<gene>
    <name evidence="2" type="ORF">ROJ8625_01287</name>
</gene>
<dbReference type="Proteomes" id="UP000193570">
    <property type="component" value="Unassembled WGS sequence"/>
</dbReference>
<protein>
    <recommendedName>
        <fullName evidence="4">Class I SAM-dependent methyltransferase</fullName>
    </recommendedName>
</protein>
<keyword evidence="3" id="KW-1185">Reference proteome</keyword>
<evidence type="ECO:0008006" key="4">
    <source>
        <dbReference type="Google" id="ProtNLM"/>
    </source>
</evidence>
<reference evidence="2 3" key="1">
    <citation type="submission" date="2017-03" db="EMBL/GenBank/DDBJ databases">
        <authorList>
            <person name="Afonso C.L."/>
            <person name="Miller P.J."/>
            <person name="Scott M.A."/>
            <person name="Spackman E."/>
            <person name="Goraichik I."/>
            <person name="Dimitrov K.M."/>
            <person name="Suarez D.L."/>
            <person name="Swayne D.E."/>
        </authorList>
    </citation>
    <scope>NUCLEOTIDE SEQUENCE [LARGE SCALE GENOMIC DNA]</scope>
    <source>
        <strain evidence="2 3">CECT 8625</strain>
    </source>
</reference>
<name>A0A1X6YRY8_9RHOB</name>
<dbReference type="AlphaFoldDB" id="A0A1X6YRY8"/>
<feature type="region of interest" description="Disordered" evidence="1">
    <location>
        <begin position="1"/>
        <end position="30"/>
    </location>
</feature>